<evidence type="ECO:0000313" key="3">
    <source>
        <dbReference type="Proteomes" id="UP001550535"/>
    </source>
</evidence>
<dbReference type="Proteomes" id="UP001550535">
    <property type="component" value="Unassembled WGS sequence"/>
</dbReference>
<accession>A0ABV2XJ61</accession>
<dbReference type="RefSeq" id="WP_357811337.1">
    <property type="nucleotide sequence ID" value="NZ_JBEYBM010000041.1"/>
</dbReference>
<dbReference type="CDD" id="cd00093">
    <property type="entry name" value="HTH_XRE"/>
    <property type="match status" value="1"/>
</dbReference>
<dbReference type="InterPro" id="IPR010982">
    <property type="entry name" value="Lambda_DNA-bd_dom_sf"/>
</dbReference>
<dbReference type="InterPro" id="IPR001387">
    <property type="entry name" value="Cro/C1-type_HTH"/>
</dbReference>
<proteinExistence type="predicted"/>
<organism evidence="2 3">
    <name type="scientific">Nocardia niwae</name>
    <dbReference type="NCBI Taxonomy" id="626084"/>
    <lineage>
        <taxon>Bacteria</taxon>
        <taxon>Bacillati</taxon>
        <taxon>Actinomycetota</taxon>
        <taxon>Actinomycetes</taxon>
        <taxon>Mycobacteriales</taxon>
        <taxon>Nocardiaceae</taxon>
        <taxon>Nocardia</taxon>
    </lineage>
</organism>
<dbReference type="Gene3D" id="1.10.260.40">
    <property type="entry name" value="lambda repressor-like DNA-binding domains"/>
    <property type="match status" value="1"/>
</dbReference>
<evidence type="ECO:0000259" key="1">
    <source>
        <dbReference type="PROSITE" id="PS50943"/>
    </source>
</evidence>
<dbReference type="Pfam" id="PF13560">
    <property type="entry name" value="HTH_31"/>
    <property type="match status" value="1"/>
</dbReference>
<dbReference type="SMART" id="SM00530">
    <property type="entry name" value="HTH_XRE"/>
    <property type="match status" value="1"/>
</dbReference>
<protein>
    <submittedName>
        <fullName evidence="2">Helix-turn-helix transcriptional regulator</fullName>
    </submittedName>
</protein>
<keyword evidence="3" id="KW-1185">Reference proteome</keyword>
<dbReference type="EMBL" id="JBEYBR010000106">
    <property type="protein sequence ID" value="MEU2125938.1"/>
    <property type="molecule type" value="Genomic_DNA"/>
</dbReference>
<dbReference type="SUPFAM" id="SSF47413">
    <property type="entry name" value="lambda repressor-like DNA-binding domains"/>
    <property type="match status" value="1"/>
</dbReference>
<dbReference type="PROSITE" id="PS50943">
    <property type="entry name" value="HTH_CROC1"/>
    <property type="match status" value="1"/>
</dbReference>
<reference evidence="2 3" key="1">
    <citation type="submission" date="2024-06" db="EMBL/GenBank/DDBJ databases">
        <title>The Natural Products Discovery Center: Release of the First 8490 Sequenced Strains for Exploring Actinobacteria Biosynthetic Diversity.</title>
        <authorList>
            <person name="Kalkreuter E."/>
            <person name="Kautsar S.A."/>
            <person name="Yang D."/>
            <person name="Bader C.D."/>
            <person name="Teijaro C.N."/>
            <person name="Fluegel L."/>
            <person name="Davis C.M."/>
            <person name="Simpson J.R."/>
            <person name="Lauterbach L."/>
            <person name="Steele A.D."/>
            <person name="Gui C."/>
            <person name="Meng S."/>
            <person name="Li G."/>
            <person name="Viehrig K."/>
            <person name="Ye F."/>
            <person name="Su P."/>
            <person name="Kiefer A.F."/>
            <person name="Nichols A."/>
            <person name="Cepeda A.J."/>
            <person name="Yan W."/>
            <person name="Fan B."/>
            <person name="Jiang Y."/>
            <person name="Adhikari A."/>
            <person name="Zheng C.-J."/>
            <person name="Schuster L."/>
            <person name="Cowan T.M."/>
            <person name="Smanski M.J."/>
            <person name="Chevrette M.G."/>
            <person name="De Carvalho L.P.S."/>
            <person name="Shen B."/>
        </authorList>
    </citation>
    <scope>NUCLEOTIDE SEQUENCE [LARGE SCALE GENOMIC DNA]</scope>
    <source>
        <strain evidence="2 3">NPDC019434</strain>
    </source>
</reference>
<comment type="caution">
    <text evidence="2">The sequence shown here is derived from an EMBL/GenBank/DDBJ whole genome shotgun (WGS) entry which is preliminary data.</text>
</comment>
<evidence type="ECO:0000313" key="2">
    <source>
        <dbReference type="EMBL" id="MEU2125938.1"/>
    </source>
</evidence>
<feature type="domain" description="HTH cro/C1-type" evidence="1">
    <location>
        <begin position="23"/>
        <end position="75"/>
    </location>
</feature>
<sequence>MVEDRVVRGMSQELTIGERVAWYRRRRGMSQGVLAGLVGRTDDWVGKIENNRIPLDRLSIIRLLADALDVSLGDLIGEPTLLDWTNDSGASTVPALRAALMDFGHLIPALSPPADDTDVLDLPTLERDVADVFDAYQASKFGFAAGRLPRLLSAASALVRSADGGRAHRLLALTYQAAASVLTKLGETDLAWNAAERGLAASRHTDDPAIIGSLMRSVAFTVMSTGRVGSAVDLVEAGAAYLQPHLGGGRHDVLSVYGTLLLVGSIAAARNSRRDSVRDCLAEADHAAARLGGDRNCLWTAFGPTNVAIHRVNTAMELGDVQIALRLGPDLDTSGLPIERRTRHQLELARAFNLAGRQQESVAAVLDAEHTAPEQVRNHHLSRKLVLTWMRNAHGSPAFAVQSLAQRMRIVR</sequence>
<name>A0ABV2XJ61_9NOCA</name>
<gene>
    <name evidence="2" type="ORF">ABZ507_29400</name>
</gene>